<accession>A0A1M5N679</accession>
<evidence type="ECO:0000313" key="2">
    <source>
        <dbReference type="Proteomes" id="UP000184517"/>
    </source>
</evidence>
<gene>
    <name evidence="1" type="ORF">SAMN02745753_04587</name>
</gene>
<dbReference type="OrthoDB" id="6106859at2"/>
<organism evidence="1 2">
    <name type="scientific">Marinomonas polaris DSM 16579</name>
    <dbReference type="NCBI Taxonomy" id="1122206"/>
    <lineage>
        <taxon>Bacteria</taxon>
        <taxon>Pseudomonadati</taxon>
        <taxon>Pseudomonadota</taxon>
        <taxon>Gammaproteobacteria</taxon>
        <taxon>Oceanospirillales</taxon>
        <taxon>Oceanospirillaceae</taxon>
        <taxon>Marinomonas</taxon>
    </lineage>
</organism>
<dbReference type="RefSeq" id="WP_072842399.1">
    <property type="nucleotide sequence ID" value="NZ_FQVF01000033.1"/>
</dbReference>
<dbReference type="STRING" id="1122206.SAMN02745753_04587"/>
<evidence type="ECO:0000313" key="1">
    <source>
        <dbReference type="EMBL" id="SHG84503.1"/>
    </source>
</evidence>
<dbReference type="AlphaFoldDB" id="A0A1M5N679"/>
<dbReference type="Proteomes" id="UP000184517">
    <property type="component" value="Unassembled WGS sequence"/>
</dbReference>
<protein>
    <submittedName>
        <fullName evidence="1">Uncharacterized protein</fullName>
    </submittedName>
</protein>
<sequence>MTQSNIWVTPQALKTSQMLIDDLHINDGVGLASILNVSPVFSNFEAVSLWVQDKLTSDYERFSSYEVLRGSLVGSVPAFLQGDCW</sequence>
<reference evidence="2" key="1">
    <citation type="submission" date="2016-11" db="EMBL/GenBank/DDBJ databases">
        <authorList>
            <person name="Varghese N."/>
            <person name="Submissions S."/>
        </authorList>
    </citation>
    <scope>NUCLEOTIDE SEQUENCE [LARGE SCALE GENOMIC DNA]</scope>
    <source>
        <strain evidence="2">DSM 16579</strain>
    </source>
</reference>
<dbReference type="EMBL" id="FQVF01000033">
    <property type="protein sequence ID" value="SHG84503.1"/>
    <property type="molecule type" value="Genomic_DNA"/>
</dbReference>
<keyword evidence="2" id="KW-1185">Reference proteome</keyword>
<proteinExistence type="predicted"/>
<name>A0A1M5N679_9GAMM</name>